<proteinExistence type="predicted"/>
<name>A0ACD3AMP5_9AGAR</name>
<sequence length="650" mass="75603">MELDPKGKCIVPADEIQRQIDAAMFTWNWRRPFPFENLENDELILELGNRKPRIEKEYIRRYNVDTTFNVMKAAIMRTERTKSKPQVLFRDLTLVLKMPVDIFLEIVEYLHPLDLYHLSKVCGAMDKFIKSHDALWVTVWRLHDVPPCAPGFSFPQWAEFLFGPAICDICQLYVALPDFVHLKRYCTSCMLFWCQWDELQDPVLRSVVPASTRQFGWVLPRPYAMVERWGREMQRIQAAMEQLERVRDVLDYDEDGAQDAFVNFITNAREEADAAIRHANDCQRWACDLYQELVEDINEKQLKALAKLKHRLLASSEGFQRSDLAGFQQELHNLWLNYSLRALNRRTFIRCIPHLITTARSRRATRLILEHEKLREYRRDTLESAYNNHLQTNVTPSLWRTYPPVEVLSFMDECKRLIYDKSHEEVTETQGRDVVSGMERAGVFKEWYDNMRKGIAGTVPDGQPDDEDGDNKKMNLATSVFSCASCLEHYGSYDFNQTGTVMFGWDDVQNHLHCVRIHAYLRPDETGTDQNPTSNLESSSPTSQLTKARIGFNQAVADIVKRLLRRLDLPEETTTVDDLDKLDKRLVVENTLDCVLPHAVGREALTWRESVGLSFVSSLFRSFVHHKPDIPIRSSRSFSSNKGTRMHLWT</sequence>
<organism evidence="1 2">
    <name type="scientific">Pluteus cervinus</name>
    <dbReference type="NCBI Taxonomy" id="181527"/>
    <lineage>
        <taxon>Eukaryota</taxon>
        <taxon>Fungi</taxon>
        <taxon>Dikarya</taxon>
        <taxon>Basidiomycota</taxon>
        <taxon>Agaricomycotina</taxon>
        <taxon>Agaricomycetes</taxon>
        <taxon>Agaricomycetidae</taxon>
        <taxon>Agaricales</taxon>
        <taxon>Pluteineae</taxon>
        <taxon>Pluteaceae</taxon>
        <taxon>Pluteus</taxon>
    </lineage>
</organism>
<evidence type="ECO:0000313" key="2">
    <source>
        <dbReference type="Proteomes" id="UP000308600"/>
    </source>
</evidence>
<dbReference type="EMBL" id="ML208389">
    <property type="protein sequence ID" value="TFK66975.1"/>
    <property type="molecule type" value="Genomic_DNA"/>
</dbReference>
<reference evidence="1 2" key="1">
    <citation type="journal article" date="2019" name="Nat. Ecol. Evol.">
        <title>Megaphylogeny resolves global patterns of mushroom evolution.</title>
        <authorList>
            <person name="Varga T."/>
            <person name="Krizsan K."/>
            <person name="Foldi C."/>
            <person name="Dima B."/>
            <person name="Sanchez-Garcia M."/>
            <person name="Sanchez-Ramirez S."/>
            <person name="Szollosi G.J."/>
            <person name="Szarkandi J.G."/>
            <person name="Papp V."/>
            <person name="Albert L."/>
            <person name="Andreopoulos W."/>
            <person name="Angelini C."/>
            <person name="Antonin V."/>
            <person name="Barry K.W."/>
            <person name="Bougher N.L."/>
            <person name="Buchanan P."/>
            <person name="Buyck B."/>
            <person name="Bense V."/>
            <person name="Catcheside P."/>
            <person name="Chovatia M."/>
            <person name="Cooper J."/>
            <person name="Damon W."/>
            <person name="Desjardin D."/>
            <person name="Finy P."/>
            <person name="Geml J."/>
            <person name="Haridas S."/>
            <person name="Hughes K."/>
            <person name="Justo A."/>
            <person name="Karasinski D."/>
            <person name="Kautmanova I."/>
            <person name="Kiss B."/>
            <person name="Kocsube S."/>
            <person name="Kotiranta H."/>
            <person name="LaButti K.M."/>
            <person name="Lechner B.E."/>
            <person name="Liimatainen K."/>
            <person name="Lipzen A."/>
            <person name="Lukacs Z."/>
            <person name="Mihaltcheva S."/>
            <person name="Morgado L.N."/>
            <person name="Niskanen T."/>
            <person name="Noordeloos M.E."/>
            <person name="Ohm R.A."/>
            <person name="Ortiz-Santana B."/>
            <person name="Ovrebo C."/>
            <person name="Racz N."/>
            <person name="Riley R."/>
            <person name="Savchenko A."/>
            <person name="Shiryaev A."/>
            <person name="Soop K."/>
            <person name="Spirin V."/>
            <person name="Szebenyi C."/>
            <person name="Tomsovsky M."/>
            <person name="Tulloss R.E."/>
            <person name="Uehling J."/>
            <person name="Grigoriev I.V."/>
            <person name="Vagvolgyi C."/>
            <person name="Papp T."/>
            <person name="Martin F.M."/>
            <person name="Miettinen O."/>
            <person name="Hibbett D.S."/>
            <person name="Nagy L.G."/>
        </authorList>
    </citation>
    <scope>NUCLEOTIDE SEQUENCE [LARGE SCALE GENOMIC DNA]</scope>
    <source>
        <strain evidence="1 2">NL-1719</strain>
    </source>
</reference>
<dbReference type="Proteomes" id="UP000308600">
    <property type="component" value="Unassembled WGS sequence"/>
</dbReference>
<keyword evidence="2" id="KW-1185">Reference proteome</keyword>
<evidence type="ECO:0000313" key="1">
    <source>
        <dbReference type="EMBL" id="TFK66975.1"/>
    </source>
</evidence>
<protein>
    <submittedName>
        <fullName evidence="1">Uncharacterized protein</fullName>
    </submittedName>
</protein>
<gene>
    <name evidence="1" type="ORF">BDN72DRAFT_125578</name>
</gene>
<accession>A0ACD3AMP5</accession>